<feature type="domain" description="Sacsin/Nov" evidence="2">
    <location>
        <begin position="56"/>
        <end position="295"/>
    </location>
</feature>
<dbReference type="NCBIfam" id="NF047352">
    <property type="entry name" value="P_loop_sacsin"/>
    <property type="match status" value="1"/>
</dbReference>
<gene>
    <name evidence="3" type="ORF">KP79_PYT15682</name>
</gene>
<evidence type="ECO:0000256" key="1">
    <source>
        <dbReference type="SAM" id="MobiDB-lite"/>
    </source>
</evidence>
<keyword evidence="4" id="KW-1185">Reference proteome</keyword>
<dbReference type="STRING" id="6573.A0A210PWF3"/>
<evidence type="ECO:0000313" key="3">
    <source>
        <dbReference type="EMBL" id="OWF40809.1"/>
    </source>
</evidence>
<comment type="caution">
    <text evidence="3">The sequence shown here is derived from an EMBL/GenBank/DDBJ whole genome shotgun (WGS) entry which is preliminary data.</text>
</comment>
<evidence type="ECO:0000313" key="4">
    <source>
        <dbReference type="Proteomes" id="UP000242188"/>
    </source>
</evidence>
<dbReference type="Proteomes" id="UP000242188">
    <property type="component" value="Unassembled WGS sequence"/>
</dbReference>
<protein>
    <submittedName>
        <fullName evidence="3">Sacsin</fullName>
    </submittedName>
</protein>
<dbReference type="PANTHER" id="PTHR46919:SF2">
    <property type="entry name" value="SACSIN"/>
    <property type="match status" value="1"/>
</dbReference>
<dbReference type="AlphaFoldDB" id="A0A210PWF3"/>
<dbReference type="OrthoDB" id="6160039at2759"/>
<organism evidence="3 4">
    <name type="scientific">Mizuhopecten yessoensis</name>
    <name type="common">Japanese scallop</name>
    <name type="synonym">Patinopecten yessoensis</name>
    <dbReference type="NCBI Taxonomy" id="6573"/>
    <lineage>
        <taxon>Eukaryota</taxon>
        <taxon>Metazoa</taxon>
        <taxon>Spiralia</taxon>
        <taxon>Lophotrochozoa</taxon>
        <taxon>Mollusca</taxon>
        <taxon>Bivalvia</taxon>
        <taxon>Autobranchia</taxon>
        <taxon>Pteriomorphia</taxon>
        <taxon>Pectinida</taxon>
        <taxon>Pectinoidea</taxon>
        <taxon>Pectinidae</taxon>
        <taxon>Mizuhopecten</taxon>
    </lineage>
</organism>
<dbReference type="Pfam" id="PF25794">
    <property type="entry name" value="SACS"/>
    <property type="match status" value="1"/>
</dbReference>
<sequence>MDAKNSRNPPADDTINEEASFCSFDSACGGDADSQAVPKDEDSDSTDSDCAMDQPSLLEQLKTILDNYQDAQIIRELIQNADDANATEMQIIYVNDTEETTSGQYKQCGCYSEYFKVPALCVYNNAMFDKDDWKYIKTIYRSGKREDALKIGRFGLGFKSVFHMTDNPVIISGDKLLIIDPFRTKNKLGNDCHTLKFKKLQKTVQKKRHYKQAVVAMETLYGHCGFTKESLKDGYHGTLFWFPLRRSASKLSTKVFDHRDVKELIAMFKKEAPCLPLFLKNITQVSFHNKDEISSSFSVTCSVSEQEEKASFHIKLAACKGRSPDDDIKAIFPVNVTVKDGKEVKTQRWFVCNYVKGLNSLSGELRTLIENKLSYSPFVGIAVPIDNTSDAKFHGHVFCFLPLPSTGENYTGLPVHINGFFALSQDRHHVKWPTDDQTEREDEAQRWNRFLCEEVIVDAYTDTLDYMKKLTVRQNCMESDNLVYNILPSRPNVRPNWNTIVDPLYSSLKSKDVFYTKNNGGKWVQSKDAIFSILKWNEDKSITVRETEQCIVDLLLDCQRNVVNVPSQVADMFPDVARITPKYLRNVMRERPIYTRYPSEHKLVLLQFILADRRYYDLSDLQLLPLEDETFRSFDNGYPKYICTKDEMKIFPGIEQNFVKLDIAQTILSHLNEMQTEGM</sequence>
<proteinExistence type="predicted"/>
<accession>A0A210PWF3</accession>
<dbReference type="EMBL" id="NEDP02005444">
    <property type="protein sequence ID" value="OWF40809.1"/>
    <property type="molecule type" value="Genomic_DNA"/>
</dbReference>
<dbReference type="SUPFAM" id="SSF55874">
    <property type="entry name" value="ATPase domain of HSP90 chaperone/DNA topoisomerase II/histidine kinase"/>
    <property type="match status" value="1"/>
</dbReference>
<feature type="region of interest" description="Disordered" evidence="1">
    <location>
        <begin position="30"/>
        <end position="51"/>
    </location>
</feature>
<dbReference type="InterPro" id="IPR058210">
    <property type="entry name" value="SACS/Nov_dom"/>
</dbReference>
<dbReference type="PANTHER" id="PTHR46919">
    <property type="entry name" value="ZINC FINGER, C3HC4 TYPE (RING FINGER) FAMILY PROTEIN"/>
    <property type="match status" value="1"/>
</dbReference>
<evidence type="ECO:0000259" key="2">
    <source>
        <dbReference type="Pfam" id="PF25794"/>
    </source>
</evidence>
<dbReference type="InterPro" id="IPR036890">
    <property type="entry name" value="HATPase_C_sf"/>
</dbReference>
<reference evidence="3 4" key="1">
    <citation type="journal article" date="2017" name="Nat. Ecol. Evol.">
        <title>Scallop genome provides insights into evolution of bilaterian karyotype and development.</title>
        <authorList>
            <person name="Wang S."/>
            <person name="Zhang J."/>
            <person name="Jiao W."/>
            <person name="Li J."/>
            <person name="Xun X."/>
            <person name="Sun Y."/>
            <person name="Guo X."/>
            <person name="Huan P."/>
            <person name="Dong B."/>
            <person name="Zhang L."/>
            <person name="Hu X."/>
            <person name="Sun X."/>
            <person name="Wang J."/>
            <person name="Zhao C."/>
            <person name="Wang Y."/>
            <person name="Wang D."/>
            <person name="Huang X."/>
            <person name="Wang R."/>
            <person name="Lv J."/>
            <person name="Li Y."/>
            <person name="Zhang Z."/>
            <person name="Liu B."/>
            <person name="Lu W."/>
            <person name="Hui Y."/>
            <person name="Liang J."/>
            <person name="Zhou Z."/>
            <person name="Hou R."/>
            <person name="Li X."/>
            <person name="Liu Y."/>
            <person name="Li H."/>
            <person name="Ning X."/>
            <person name="Lin Y."/>
            <person name="Zhao L."/>
            <person name="Xing Q."/>
            <person name="Dou J."/>
            <person name="Li Y."/>
            <person name="Mao J."/>
            <person name="Guo H."/>
            <person name="Dou H."/>
            <person name="Li T."/>
            <person name="Mu C."/>
            <person name="Jiang W."/>
            <person name="Fu Q."/>
            <person name="Fu X."/>
            <person name="Miao Y."/>
            <person name="Liu J."/>
            <person name="Yu Q."/>
            <person name="Li R."/>
            <person name="Liao H."/>
            <person name="Li X."/>
            <person name="Kong Y."/>
            <person name="Jiang Z."/>
            <person name="Chourrout D."/>
            <person name="Li R."/>
            <person name="Bao Z."/>
        </authorList>
    </citation>
    <scope>NUCLEOTIDE SEQUENCE [LARGE SCALE GENOMIC DNA]</scope>
    <source>
        <strain evidence="3 4">PY_sf001</strain>
    </source>
</reference>
<dbReference type="Gene3D" id="3.30.565.10">
    <property type="entry name" value="Histidine kinase-like ATPase, C-terminal domain"/>
    <property type="match status" value="1"/>
</dbReference>
<name>A0A210PWF3_MIZYE</name>